<dbReference type="GO" id="GO:0005739">
    <property type="term" value="C:mitochondrion"/>
    <property type="evidence" value="ECO:0007669"/>
    <property type="project" value="TreeGrafter"/>
</dbReference>
<comment type="caution">
    <text evidence="8">The sequence shown here is derived from an EMBL/GenBank/DDBJ whole genome shotgun (WGS) entry which is preliminary data.</text>
</comment>
<dbReference type="InterPro" id="IPR015813">
    <property type="entry name" value="Pyrv/PenolPyrv_kinase-like_dom"/>
</dbReference>
<comment type="similarity">
    <text evidence="2 6">Belongs to the PanB family.</text>
</comment>
<comment type="catalytic activity">
    <reaction evidence="5 6">
        <text>(6R)-5,10-methylene-5,6,7,8-tetrahydrofolate + 3-methyl-2-oxobutanoate + H2O = 2-dehydropantoate + (6S)-5,6,7,8-tetrahydrofolate</text>
        <dbReference type="Rhea" id="RHEA:11824"/>
        <dbReference type="ChEBI" id="CHEBI:11561"/>
        <dbReference type="ChEBI" id="CHEBI:11851"/>
        <dbReference type="ChEBI" id="CHEBI:15377"/>
        <dbReference type="ChEBI" id="CHEBI:15636"/>
        <dbReference type="ChEBI" id="CHEBI:57453"/>
        <dbReference type="EC" id="2.1.2.11"/>
    </reaction>
</comment>
<evidence type="ECO:0000256" key="1">
    <source>
        <dbReference type="ARBA" id="ARBA00005033"/>
    </source>
</evidence>
<dbReference type="CDD" id="cd06557">
    <property type="entry name" value="KPHMT-like"/>
    <property type="match status" value="1"/>
</dbReference>
<evidence type="ECO:0000313" key="9">
    <source>
        <dbReference type="Proteomes" id="UP000660262"/>
    </source>
</evidence>
<evidence type="ECO:0000256" key="6">
    <source>
        <dbReference type="RuleBase" id="RU362100"/>
    </source>
</evidence>
<dbReference type="FunFam" id="3.20.20.60:FF:000003">
    <property type="entry name" value="3-methyl-2-oxobutanoate hydroxymethyltransferase"/>
    <property type="match status" value="1"/>
</dbReference>
<dbReference type="Gene3D" id="3.20.20.60">
    <property type="entry name" value="Phosphoenolpyruvate-binding domains"/>
    <property type="match status" value="1"/>
</dbReference>
<dbReference type="GO" id="GO:0000287">
    <property type="term" value="F:magnesium ion binding"/>
    <property type="evidence" value="ECO:0007669"/>
    <property type="project" value="TreeGrafter"/>
</dbReference>
<dbReference type="EC" id="2.1.2.11" evidence="3 6"/>
<dbReference type="SUPFAM" id="SSF51621">
    <property type="entry name" value="Phosphoenolpyruvate/pyruvate domain"/>
    <property type="match status" value="1"/>
</dbReference>
<evidence type="ECO:0000256" key="2">
    <source>
        <dbReference type="ARBA" id="ARBA00008676"/>
    </source>
</evidence>
<name>A0A830HV23_9CHLO</name>
<dbReference type="Proteomes" id="UP000660262">
    <property type="component" value="Unassembled WGS sequence"/>
</dbReference>
<dbReference type="InterPro" id="IPR003700">
    <property type="entry name" value="Pantoate_hydroxy_MeTrfase"/>
</dbReference>
<accession>A0A830HV23</accession>
<dbReference type="OrthoDB" id="425211at2759"/>
<reference evidence="8" key="1">
    <citation type="submission" date="2020-10" db="EMBL/GenBank/DDBJ databases">
        <title>Unveiling of a novel bifunctional photoreceptor, Dualchrome1, isolated from a cosmopolitan green alga.</title>
        <authorList>
            <person name="Suzuki S."/>
            <person name="Kawachi M."/>
        </authorList>
    </citation>
    <scope>NUCLEOTIDE SEQUENCE</scope>
    <source>
        <strain evidence="8">NIES 2893</strain>
    </source>
</reference>
<evidence type="ECO:0000256" key="5">
    <source>
        <dbReference type="ARBA" id="ARBA00049172"/>
    </source>
</evidence>
<evidence type="ECO:0000256" key="4">
    <source>
        <dbReference type="ARBA" id="ARBA00022679"/>
    </source>
</evidence>
<dbReference type="NCBIfam" id="TIGR00222">
    <property type="entry name" value="panB"/>
    <property type="match status" value="1"/>
</dbReference>
<dbReference type="NCBIfam" id="NF001452">
    <property type="entry name" value="PRK00311.1"/>
    <property type="match status" value="1"/>
</dbReference>
<dbReference type="GO" id="GO:0015940">
    <property type="term" value="P:pantothenate biosynthetic process"/>
    <property type="evidence" value="ECO:0007669"/>
    <property type="project" value="UniProtKB-UniPathway"/>
</dbReference>
<comment type="function">
    <text evidence="6">Catalyzes the reversible reaction in which hydroxymethyl group from 5,10-methylenetetrahydrofolate is transferred onto alpha-ketoisovalerate to form ketopantoate.</text>
</comment>
<gene>
    <name evidence="8" type="ORF">PPROV_000929600</name>
</gene>
<keyword evidence="6" id="KW-0566">Pantothenate biosynthesis</keyword>
<keyword evidence="9" id="KW-1185">Reference proteome</keyword>
<feature type="signal peptide" evidence="7">
    <location>
        <begin position="1"/>
        <end position="16"/>
    </location>
</feature>
<evidence type="ECO:0000256" key="3">
    <source>
        <dbReference type="ARBA" id="ARBA00012618"/>
    </source>
</evidence>
<dbReference type="PANTHER" id="PTHR20881">
    <property type="entry name" value="3-METHYL-2-OXOBUTANOATE HYDROXYMETHYLTRANSFERASE"/>
    <property type="match status" value="1"/>
</dbReference>
<sequence length="347" mass="36487">MCALLVFVVVHPVFKGLQQQRSFASSSSSSSSSNFPESTVYGGPIANPVDGGGGAAPRVTVRTVAAKYKKHEKLVMMTAYDYPSARLCDATPDIDMVLVGDSVAMVVHGHDTTLPITLDEMIVHSRAVVRGAKRPLIIGDLPFGSFETTPSDAVRAAVRMLKEGNVDAVKIEGSSDARLAAVSAISDAGIAVMGHVGLTPQSISAIGGFRPTGRTAEEAISVLDGAKRLQDAGCFAVVLECVPASVARAVTERLSIPTIGIGAGVHTSGQVLVFHDLLGIAQHPHHATVTPRFCKQYAQAGIVIAEGLAQYASEVKQAEFPSDKYSPYKMGDGAMDEFQKLLAERGE</sequence>
<dbReference type="InterPro" id="IPR040442">
    <property type="entry name" value="Pyrv_kinase-like_dom_sf"/>
</dbReference>
<evidence type="ECO:0000313" key="8">
    <source>
        <dbReference type="EMBL" id="GHP10565.1"/>
    </source>
</evidence>
<organism evidence="8 9">
    <name type="scientific">Pycnococcus provasolii</name>
    <dbReference type="NCBI Taxonomy" id="41880"/>
    <lineage>
        <taxon>Eukaryota</taxon>
        <taxon>Viridiplantae</taxon>
        <taxon>Chlorophyta</taxon>
        <taxon>Pseudoscourfieldiophyceae</taxon>
        <taxon>Pseudoscourfieldiales</taxon>
        <taxon>Pycnococcaceae</taxon>
        <taxon>Pycnococcus</taxon>
    </lineage>
</organism>
<dbReference type="GO" id="GO:0003864">
    <property type="term" value="F:3-methyl-2-oxobutanoate hydroxymethyltransferase activity"/>
    <property type="evidence" value="ECO:0007669"/>
    <property type="project" value="UniProtKB-EC"/>
</dbReference>
<evidence type="ECO:0000256" key="7">
    <source>
        <dbReference type="SAM" id="SignalP"/>
    </source>
</evidence>
<dbReference type="HAMAP" id="MF_00156">
    <property type="entry name" value="PanB"/>
    <property type="match status" value="1"/>
</dbReference>
<keyword evidence="7" id="KW-0732">Signal</keyword>
<comment type="pathway">
    <text evidence="1 6">Cofactor biosynthesis; (R)-pantothenate biosynthesis; (R)-pantoate from 3-methyl-2-oxobutanoate: step 1/2.</text>
</comment>
<dbReference type="UniPathway" id="UPA00028">
    <property type="reaction ID" value="UER00003"/>
</dbReference>
<proteinExistence type="inferred from homology"/>
<protein>
    <recommendedName>
        <fullName evidence="3 6">3-methyl-2-oxobutanoate hydroxymethyltransferase</fullName>
        <ecNumber evidence="3 6">2.1.2.11</ecNumber>
    </recommendedName>
</protein>
<keyword evidence="4 6" id="KW-0808">Transferase</keyword>
<dbReference type="AlphaFoldDB" id="A0A830HV23"/>
<dbReference type="Pfam" id="PF02548">
    <property type="entry name" value="Pantoate_transf"/>
    <property type="match status" value="1"/>
</dbReference>
<dbReference type="EMBL" id="BNJQ01000030">
    <property type="protein sequence ID" value="GHP10565.1"/>
    <property type="molecule type" value="Genomic_DNA"/>
</dbReference>
<dbReference type="PANTHER" id="PTHR20881:SF0">
    <property type="entry name" value="3-METHYL-2-OXOBUTANOATE HYDROXYMETHYLTRANSFERASE"/>
    <property type="match status" value="1"/>
</dbReference>
<feature type="chain" id="PRO_5032571256" description="3-methyl-2-oxobutanoate hydroxymethyltransferase" evidence="7">
    <location>
        <begin position="17"/>
        <end position="347"/>
    </location>
</feature>